<name>A0A4R8V328_9MICO</name>
<protein>
    <submittedName>
        <fullName evidence="3">PadR family transcriptional regulator</fullName>
    </submittedName>
</protein>
<dbReference type="Proteomes" id="UP000298173">
    <property type="component" value="Unassembled WGS sequence"/>
</dbReference>
<feature type="region of interest" description="Disordered" evidence="1">
    <location>
        <begin position="122"/>
        <end position="188"/>
    </location>
</feature>
<accession>A0A4R8V328</accession>
<dbReference type="Pfam" id="PF03551">
    <property type="entry name" value="PadR"/>
    <property type="match status" value="1"/>
</dbReference>
<evidence type="ECO:0000256" key="1">
    <source>
        <dbReference type="SAM" id="MobiDB-lite"/>
    </source>
</evidence>
<dbReference type="PANTHER" id="PTHR43252">
    <property type="entry name" value="TRANSCRIPTIONAL REGULATOR YQJI"/>
    <property type="match status" value="1"/>
</dbReference>
<dbReference type="SUPFAM" id="SSF46785">
    <property type="entry name" value="Winged helix' DNA-binding domain"/>
    <property type="match status" value="1"/>
</dbReference>
<keyword evidence="4" id="KW-1185">Reference proteome</keyword>
<dbReference type="InterPro" id="IPR005149">
    <property type="entry name" value="Tscrpt_reg_PadR_N"/>
</dbReference>
<organism evidence="3 4">
    <name type="scientific">Cryobacterium glaciale</name>
    <dbReference type="NCBI Taxonomy" id="1259145"/>
    <lineage>
        <taxon>Bacteria</taxon>
        <taxon>Bacillati</taxon>
        <taxon>Actinomycetota</taxon>
        <taxon>Actinomycetes</taxon>
        <taxon>Micrococcales</taxon>
        <taxon>Microbacteriaceae</taxon>
        <taxon>Cryobacterium</taxon>
    </lineage>
</organism>
<dbReference type="PANTHER" id="PTHR43252:SF7">
    <property type="entry name" value="TRANSCRIPTIONAL REGULATOR YQJI"/>
    <property type="match status" value="1"/>
</dbReference>
<proteinExistence type="predicted"/>
<dbReference type="InterPro" id="IPR036388">
    <property type="entry name" value="WH-like_DNA-bd_sf"/>
</dbReference>
<reference evidence="3 4" key="1">
    <citation type="submission" date="2019-03" db="EMBL/GenBank/DDBJ databases">
        <title>Genomics of glacier-inhabiting Cryobacterium strains.</title>
        <authorList>
            <person name="Liu Q."/>
            <person name="Xin Y.-H."/>
        </authorList>
    </citation>
    <scope>NUCLEOTIDE SEQUENCE [LARGE SCALE GENOMIC DNA]</scope>
    <source>
        <strain evidence="3 4">HLT2-23</strain>
    </source>
</reference>
<evidence type="ECO:0000259" key="2">
    <source>
        <dbReference type="Pfam" id="PF03551"/>
    </source>
</evidence>
<dbReference type="CDD" id="cd00090">
    <property type="entry name" value="HTH_ARSR"/>
    <property type="match status" value="1"/>
</dbReference>
<feature type="compositionally biased region" description="Low complexity" evidence="1">
    <location>
        <begin position="169"/>
        <end position="181"/>
    </location>
</feature>
<sequence length="242" mass="26120">MSAMFAHGSLRLYLLSLLAERPRHGYELIQALSDRFGGTYSPSAGTIYPRLAKLEEEGLVTKQADGRKTVYEITEAGRAELLARDGELGAIEDEVTDSVRRLADQVRTGVNSAMKTLRADLASAARPRQARGAASPESHGYDGTPGSWDPPGSSTWDRPTPAEQPPAAPSTANAPADAAGASRQESTQALREADMVLNEFRQQLRTDLRMQAARSVVPTDTVASLRRQLAEVRTSILATLHP</sequence>
<dbReference type="AlphaFoldDB" id="A0A4R8V328"/>
<evidence type="ECO:0000313" key="4">
    <source>
        <dbReference type="Proteomes" id="UP000298173"/>
    </source>
</evidence>
<dbReference type="EMBL" id="SOEY01000008">
    <property type="protein sequence ID" value="TFB75456.1"/>
    <property type="molecule type" value="Genomic_DNA"/>
</dbReference>
<dbReference type="InterPro" id="IPR011991">
    <property type="entry name" value="ArsR-like_HTH"/>
</dbReference>
<evidence type="ECO:0000313" key="3">
    <source>
        <dbReference type="EMBL" id="TFB75456.1"/>
    </source>
</evidence>
<dbReference type="Gene3D" id="1.10.10.10">
    <property type="entry name" value="Winged helix-like DNA-binding domain superfamily/Winged helix DNA-binding domain"/>
    <property type="match status" value="1"/>
</dbReference>
<comment type="caution">
    <text evidence="3">The sequence shown here is derived from an EMBL/GenBank/DDBJ whole genome shotgun (WGS) entry which is preliminary data.</text>
</comment>
<dbReference type="OrthoDB" id="9814826at2"/>
<dbReference type="RefSeq" id="WP_134502143.1">
    <property type="nucleotide sequence ID" value="NZ_SOEY01000008.1"/>
</dbReference>
<gene>
    <name evidence="3" type="ORF">E3O06_06460</name>
</gene>
<feature type="domain" description="Transcription regulator PadR N-terminal" evidence="2">
    <location>
        <begin position="14"/>
        <end position="81"/>
    </location>
</feature>
<dbReference type="InterPro" id="IPR036390">
    <property type="entry name" value="WH_DNA-bd_sf"/>
</dbReference>